<dbReference type="EMBL" id="CP007264">
    <property type="protein sequence ID" value="AHL23214.1"/>
    <property type="molecule type" value="Genomic_DNA"/>
</dbReference>
<organism evidence="1 2">
    <name type="scientific">Thermococcus nautili</name>
    <dbReference type="NCBI Taxonomy" id="195522"/>
    <lineage>
        <taxon>Archaea</taxon>
        <taxon>Methanobacteriati</taxon>
        <taxon>Methanobacteriota</taxon>
        <taxon>Thermococci</taxon>
        <taxon>Thermococcales</taxon>
        <taxon>Thermococcaceae</taxon>
        <taxon>Thermococcus</taxon>
    </lineage>
</organism>
<dbReference type="OrthoDB" id="86097at2157"/>
<dbReference type="Proteomes" id="UP000019434">
    <property type="component" value="Chromosome"/>
</dbReference>
<protein>
    <recommendedName>
        <fullName evidence="3">Prenyltransferase</fullName>
    </recommendedName>
</protein>
<proteinExistence type="predicted"/>
<accession>W8PMF6</accession>
<name>W8PMF6_9EURY</name>
<dbReference type="eggNOG" id="arCOG05844">
    <property type="taxonomic scope" value="Archaea"/>
</dbReference>
<keyword evidence="2" id="KW-1185">Reference proteome</keyword>
<dbReference type="InterPro" id="IPR011990">
    <property type="entry name" value="TPR-like_helical_dom_sf"/>
</dbReference>
<evidence type="ECO:0000313" key="1">
    <source>
        <dbReference type="EMBL" id="AHL23214.1"/>
    </source>
</evidence>
<evidence type="ECO:0000313" key="2">
    <source>
        <dbReference type="Proteomes" id="UP000019434"/>
    </source>
</evidence>
<sequence>MLVVEVLESAGDIPDPYVRAVTYARIGEELARKGHPLYKRAFLSAFESLTSIDDPFKMLKVLLSIGVSLGRARIRAYRKVFARVFSESRDLSPLQRDELLKTASLALLTLGDVGEAITFAVEISDAKLRQSTLVSLVRGISRSLEVNPIKTAYRLRKIRLALEYITDEPYRSKALLELSKALVALGSYEGAFSAVREMGSREWARQAFKELAFRLSELGVIERYVDSFTALTEELSEKFGENFISELSTALALAGRGKLAVHLLRKLGDESLFERVALDLLDKNPSAIGDFLSALNEGESSRVGKALMNRILEEPTPEKRELVNTIARFARSEEVWAKVARFYILTGDVESARRIGLALQSPRLRSVVMADVAHHYLKRGDVEKAIDTALEVRDRRFASLLMSEILIKALHEELKGLENGKAQVAGGKARKQA</sequence>
<dbReference type="RefSeq" id="WP_042691663.1">
    <property type="nucleotide sequence ID" value="NZ_CP007264.1"/>
</dbReference>
<evidence type="ECO:0008006" key="3">
    <source>
        <dbReference type="Google" id="ProtNLM"/>
    </source>
</evidence>
<dbReference type="STRING" id="195522.BD01_1610"/>
<dbReference type="Gene3D" id="1.25.40.10">
    <property type="entry name" value="Tetratricopeptide repeat domain"/>
    <property type="match status" value="1"/>
</dbReference>
<gene>
    <name evidence="1" type="ORF">BD01_1610</name>
</gene>
<dbReference type="HOGENOM" id="CLU_051622_0_0_2"/>
<reference evidence="1 2" key="1">
    <citation type="submission" date="2014-02" db="EMBL/GenBank/DDBJ databases">
        <title>Genome Sequence of an Hyperthermophilic Archaeon, Thermococcus nautili 30-1, producing viral vesicles.</title>
        <authorList>
            <person name="Oberto J."/>
            <person name="Gaudin M."/>
            <person name="Cossu M."/>
            <person name="Gorlas A."/>
            <person name="Slesarev A."/>
            <person name="Marguet E."/>
            <person name="Forterre P."/>
        </authorList>
    </citation>
    <scope>NUCLEOTIDE SEQUENCE [LARGE SCALE GENOMIC DNA]</scope>
    <source>
        <strain evidence="1 2">30-1</strain>
    </source>
</reference>
<dbReference type="GeneID" id="24959004"/>
<dbReference type="AlphaFoldDB" id="W8PMF6"/>
<dbReference type="KEGG" id="tnu:BD01_1610"/>